<name>A0A1C7CRZ2_ECOLX</name>
<gene>
    <name evidence="2" type="ORF">GGB84_005028</name>
</gene>
<dbReference type="RefSeq" id="WP_062860182.1">
    <property type="nucleotide sequence ID" value="NZ_CP027551.1"/>
</dbReference>
<organism evidence="2">
    <name type="scientific">Escherichia coli</name>
    <dbReference type="NCBI Taxonomy" id="562"/>
    <lineage>
        <taxon>Bacteria</taxon>
        <taxon>Pseudomonadati</taxon>
        <taxon>Pseudomonadota</taxon>
        <taxon>Gammaproteobacteria</taxon>
        <taxon>Enterobacterales</taxon>
        <taxon>Enterobacteriaceae</taxon>
        <taxon>Escherichia</taxon>
    </lineage>
</organism>
<evidence type="ECO:0000256" key="1">
    <source>
        <dbReference type="SAM" id="MobiDB-lite"/>
    </source>
</evidence>
<dbReference type="EMBL" id="DAAYTU010000081">
    <property type="protein sequence ID" value="HAG5773207.1"/>
    <property type="molecule type" value="Genomic_DNA"/>
</dbReference>
<protein>
    <submittedName>
        <fullName evidence="2">Uncharacterized protein</fullName>
    </submittedName>
</protein>
<accession>A0A1C7CRZ2</accession>
<feature type="compositionally biased region" description="Basic and acidic residues" evidence="1">
    <location>
        <begin position="18"/>
        <end position="36"/>
    </location>
</feature>
<comment type="caution">
    <text evidence="2">The sequence shown here is derived from an EMBL/GenBank/DDBJ whole genome shotgun (WGS) entry which is preliminary data.</text>
</comment>
<sequence length="91" mass="10492">MTHALAQAHANAQKLKARQAEMQRKEDEERERERRQQNAKHSAPATDEPEYVELPRIPELSPEEQAALDKSMEKERAEMEKILGPIPTSFN</sequence>
<feature type="region of interest" description="Disordered" evidence="1">
    <location>
        <begin position="1"/>
        <end position="91"/>
    </location>
</feature>
<evidence type="ECO:0000313" key="2">
    <source>
        <dbReference type="EMBL" id="HAG5773207.1"/>
    </source>
</evidence>
<feature type="compositionally biased region" description="Basic and acidic residues" evidence="1">
    <location>
        <begin position="70"/>
        <end position="81"/>
    </location>
</feature>
<dbReference type="AlphaFoldDB" id="A0A1C7CRZ2"/>
<reference evidence="2" key="1">
    <citation type="journal article" date="2018" name="Genome Biol.">
        <title>SKESA: strategic k-mer extension for scrupulous assemblies.</title>
        <authorList>
            <person name="Souvorov A."/>
            <person name="Agarwala R."/>
            <person name="Lipman D.J."/>
        </authorList>
    </citation>
    <scope>NUCLEOTIDE SEQUENCE [LARGE SCALE GENOMIC DNA]</scope>
    <source>
        <strain evidence="2">1839</strain>
    </source>
</reference>
<proteinExistence type="predicted"/>
<reference evidence="2" key="2">
    <citation type="submission" date="2020-02" db="EMBL/GenBank/DDBJ databases">
        <authorList>
            <consortium name="NCBI Pathogen Detection Project"/>
        </authorList>
    </citation>
    <scope>NUCLEOTIDE SEQUENCE</scope>
    <source>
        <strain evidence="2">1839</strain>
    </source>
</reference>